<dbReference type="PROSITE" id="PS50088">
    <property type="entry name" value="ANK_REPEAT"/>
    <property type="match status" value="1"/>
</dbReference>
<sequence length="184" mass="20019">MKEHVVILGATALGISAVQIFGIFVSCALYAKLGKNDELNDRQPFATSSSYRKRRNVIIMGKNHAQFLEACGQGDLHIIKKLCHVNSGKVGSLLRNDSMHFLSKKDPSTGQTGLHCAALNGQAKVVHFLLSLDPRLMHAEDAQGCLPLHLACWNGHVECAKACNTGVDILKILALDLEHMMPVP</sequence>
<reference evidence="4" key="1">
    <citation type="submission" date="2022-11" db="UniProtKB">
        <authorList>
            <consortium name="WormBaseParasite"/>
        </authorList>
    </citation>
    <scope>IDENTIFICATION</scope>
</reference>
<dbReference type="PANTHER" id="PTHR47303">
    <property type="match status" value="1"/>
</dbReference>
<dbReference type="InterPro" id="IPR002110">
    <property type="entry name" value="Ankyrin_rpt"/>
</dbReference>
<dbReference type="WBParaSite" id="nRc.2.0.1.t13725-RA">
    <property type="protein sequence ID" value="nRc.2.0.1.t13725-RA"/>
    <property type="gene ID" value="nRc.2.0.1.g13725"/>
</dbReference>
<keyword evidence="2" id="KW-0472">Membrane</keyword>
<dbReference type="Gene3D" id="1.25.40.20">
    <property type="entry name" value="Ankyrin repeat-containing domain"/>
    <property type="match status" value="1"/>
</dbReference>
<dbReference type="SUPFAM" id="SSF48403">
    <property type="entry name" value="Ankyrin repeat"/>
    <property type="match status" value="1"/>
</dbReference>
<feature type="transmembrane region" description="Helical" evidence="2">
    <location>
        <begin position="6"/>
        <end position="31"/>
    </location>
</feature>
<dbReference type="AlphaFoldDB" id="A0A915II14"/>
<dbReference type="PROSITE" id="PS51257">
    <property type="entry name" value="PROKAR_LIPOPROTEIN"/>
    <property type="match status" value="1"/>
</dbReference>
<evidence type="ECO:0000313" key="3">
    <source>
        <dbReference type="Proteomes" id="UP000887565"/>
    </source>
</evidence>
<dbReference type="InterPro" id="IPR036770">
    <property type="entry name" value="Ankyrin_rpt-contain_sf"/>
</dbReference>
<keyword evidence="2" id="KW-1133">Transmembrane helix</keyword>
<dbReference type="SMART" id="SM00248">
    <property type="entry name" value="ANK"/>
    <property type="match status" value="2"/>
</dbReference>
<proteinExistence type="predicted"/>
<dbReference type="GO" id="GO:0071222">
    <property type="term" value="P:cellular response to lipopolysaccharide"/>
    <property type="evidence" value="ECO:0007669"/>
    <property type="project" value="TreeGrafter"/>
</dbReference>
<evidence type="ECO:0000313" key="4">
    <source>
        <dbReference type="WBParaSite" id="nRc.2.0.1.t13725-RA"/>
    </source>
</evidence>
<dbReference type="PROSITE" id="PS50297">
    <property type="entry name" value="ANK_REP_REGION"/>
    <property type="match status" value="1"/>
</dbReference>
<evidence type="ECO:0000256" key="2">
    <source>
        <dbReference type="SAM" id="Phobius"/>
    </source>
</evidence>
<dbReference type="Proteomes" id="UP000887565">
    <property type="component" value="Unplaced"/>
</dbReference>
<protein>
    <submittedName>
        <fullName evidence="4">Uncharacterized protein</fullName>
    </submittedName>
</protein>
<accession>A0A915II14</accession>
<dbReference type="PANTHER" id="PTHR47303:SF1">
    <property type="entry name" value="NF-KAPPA-B INHIBITOR BETA"/>
    <property type="match status" value="1"/>
</dbReference>
<name>A0A915II14_ROMCU</name>
<keyword evidence="1" id="KW-0040">ANK repeat</keyword>
<feature type="repeat" description="ANK" evidence="1">
    <location>
        <begin position="109"/>
        <end position="131"/>
    </location>
</feature>
<keyword evidence="3" id="KW-1185">Reference proteome</keyword>
<keyword evidence="2" id="KW-0812">Transmembrane</keyword>
<organism evidence="3 4">
    <name type="scientific">Romanomermis culicivorax</name>
    <name type="common">Nematode worm</name>
    <dbReference type="NCBI Taxonomy" id="13658"/>
    <lineage>
        <taxon>Eukaryota</taxon>
        <taxon>Metazoa</taxon>
        <taxon>Ecdysozoa</taxon>
        <taxon>Nematoda</taxon>
        <taxon>Enoplea</taxon>
        <taxon>Dorylaimia</taxon>
        <taxon>Mermithida</taxon>
        <taxon>Mermithoidea</taxon>
        <taxon>Mermithidae</taxon>
        <taxon>Romanomermis</taxon>
    </lineage>
</organism>
<dbReference type="Pfam" id="PF12796">
    <property type="entry name" value="Ank_2"/>
    <property type="match status" value="1"/>
</dbReference>
<evidence type="ECO:0000256" key="1">
    <source>
        <dbReference type="PROSITE-ProRule" id="PRU00023"/>
    </source>
</evidence>